<keyword evidence="7 11" id="KW-0963">Cytoplasm</keyword>
<dbReference type="Gene3D" id="3.40.50.1820">
    <property type="entry name" value="alpha/beta hydrolase"/>
    <property type="match status" value="1"/>
</dbReference>
<evidence type="ECO:0000256" key="5">
    <source>
        <dbReference type="ARBA" id="ARBA00021843"/>
    </source>
</evidence>
<dbReference type="PRINTS" id="PR00111">
    <property type="entry name" value="ABHYDROLASE"/>
</dbReference>
<feature type="active site" evidence="12">
    <location>
        <position position="274"/>
    </location>
</feature>
<evidence type="ECO:0000256" key="11">
    <source>
        <dbReference type="PIRNR" id="PIRNR006431"/>
    </source>
</evidence>
<keyword evidence="16" id="KW-1185">Reference proteome</keyword>
<protein>
    <recommendedName>
        <fullName evidence="5 11">Proline iminopeptidase</fullName>
        <shortName evidence="11">PIP</shortName>
        <ecNumber evidence="4 11">3.4.11.5</ecNumber>
    </recommendedName>
    <alternativeName>
        <fullName evidence="10 11">Prolyl aminopeptidase</fullName>
    </alternativeName>
</protein>
<dbReference type="Pfam" id="PF00561">
    <property type="entry name" value="Abhydrolase_1"/>
    <property type="match status" value="1"/>
</dbReference>
<name>A0A9X2W0A4_9SPHN</name>
<dbReference type="EMBL" id="JAOAMV010000003">
    <property type="protein sequence ID" value="MCT2558687.1"/>
    <property type="molecule type" value="Genomic_DNA"/>
</dbReference>
<evidence type="ECO:0000256" key="9">
    <source>
        <dbReference type="ARBA" id="ARBA00022801"/>
    </source>
</evidence>
<comment type="similarity">
    <text evidence="3 11 13">Belongs to the peptidase S33 family.</text>
</comment>
<dbReference type="RefSeq" id="WP_259961561.1">
    <property type="nucleotide sequence ID" value="NZ_JAOAMV010000003.1"/>
</dbReference>
<evidence type="ECO:0000256" key="8">
    <source>
        <dbReference type="ARBA" id="ARBA00022670"/>
    </source>
</evidence>
<keyword evidence="9 11" id="KW-0378">Hydrolase</keyword>
<evidence type="ECO:0000256" key="13">
    <source>
        <dbReference type="RuleBase" id="RU003421"/>
    </source>
</evidence>
<proteinExistence type="inferred from homology"/>
<dbReference type="InterPro" id="IPR000073">
    <property type="entry name" value="AB_hydrolase_1"/>
</dbReference>
<dbReference type="PIRSF" id="PIRSF006431">
    <property type="entry name" value="Pept_S33"/>
    <property type="match status" value="1"/>
</dbReference>
<feature type="domain" description="AB hydrolase-1" evidence="14">
    <location>
        <begin position="47"/>
        <end position="304"/>
    </location>
</feature>
<evidence type="ECO:0000256" key="2">
    <source>
        <dbReference type="ARBA" id="ARBA00004496"/>
    </source>
</evidence>
<dbReference type="InterPro" id="IPR002410">
    <property type="entry name" value="Peptidase_S33"/>
</dbReference>
<feature type="active site" description="Proton donor" evidence="12">
    <location>
        <position position="302"/>
    </location>
</feature>
<accession>A0A9X2W0A4</accession>
<organism evidence="15 16">
    <name type="scientific">Tsuneonella litorea</name>
    <dbReference type="NCBI Taxonomy" id="2976475"/>
    <lineage>
        <taxon>Bacteria</taxon>
        <taxon>Pseudomonadati</taxon>
        <taxon>Pseudomonadota</taxon>
        <taxon>Alphaproteobacteria</taxon>
        <taxon>Sphingomonadales</taxon>
        <taxon>Erythrobacteraceae</taxon>
        <taxon>Tsuneonella</taxon>
    </lineage>
</organism>
<keyword evidence="6 11" id="KW-0031">Aminopeptidase</keyword>
<evidence type="ECO:0000256" key="7">
    <source>
        <dbReference type="ARBA" id="ARBA00022490"/>
    </source>
</evidence>
<evidence type="ECO:0000256" key="1">
    <source>
        <dbReference type="ARBA" id="ARBA00001585"/>
    </source>
</evidence>
<dbReference type="GO" id="GO:0006508">
    <property type="term" value="P:proteolysis"/>
    <property type="evidence" value="ECO:0007669"/>
    <property type="project" value="UniProtKB-KW"/>
</dbReference>
<feature type="active site" description="Nucleophile" evidence="12">
    <location>
        <position position="119"/>
    </location>
</feature>
<dbReference type="PANTHER" id="PTHR43722">
    <property type="entry name" value="PROLINE IMINOPEPTIDASE"/>
    <property type="match status" value="1"/>
</dbReference>
<evidence type="ECO:0000256" key="4">
    <source>
        <dbReference type="ARBA" id="ARBA00012568"/>
    </source>
</evidence>
<evidence type="ECO:0000256" key="12">
    <source>
        <dbReference type="PIRSR" id="PIRSR006431-1"/>
    </source>
</evidence>
<evidence type="ECO:0000256" key="10">
    <source>
        <dbReference type="ARBA" id="ARBA00029605"/>
    </source>
</evidence>
<keyword evidence="8 11" id="KW-0645">Protease</keyword>
<dbReference type="SUPFAM" id="SSF53474">
    <property type="entry name" value="alpha/beta-Hydrolases"/>
    <property type="match status" value="1"/>
</dbReference>
<dbReference type="PRINTS" id="PR00793">
    <property type="entry name" value="PROAMNOPTASE"/>
</dbReference>
<dbReference type="GO" id="GO:0004177">
    <property type="term" value="F:aminopeptidase activity"/>
    <property type="evidence" value="ECO:0007669"/>
    <property type="project" value="UniProtKB-UniRule"/>
</dbReference>
<comment type="subcellular location">
    <subcellularLocation>
        <location evidence="2 11">Cytoplasm</location>
    </subcellularLocation>
</comment>
<gene>
    <name evidence="15" type="primary">pip</name>
    <name evidence="15" type="ORF">N0B51_06815</name>
</gene>
<dbReference type="AlphaFoldDB" id="A0A9X2W0A4"/>
<dbReference type="GO" id="GO:0005737">
    <property type="term" value="C:cytoplasm"/>
    <property type="evidence" value="ECO:0007669"/>
    <property type="project" value="UniProtKB-SubCell"/>
</dbReference>
<comment type="catalytic activity">
    <reaction evidence="1 11 13">
        <text>Release of N-terminal proline from a peptide.</text>
        <dbReference type="EC" id="3.4.11.5"/>
    </reaction>
</comment>
<reference evidence="15" key="1">
    <citation type="submission" date="2022-09" db="EMBL/GenBank/DDBJ databases">
        <title>The genome sequence of Tsuneonella sp. YG55.</title>
        <authorList>
            <person name="Liu Y."/>
        </authorList>
    </citation>
    <scope>NUCLEOTIDE SEQUENCE</scope>
    <source>
        <strain evidence="15">YG55</strain>
    </source>
</reference>
<dbReference type="InterPro" id="IPR029058">
    <property type="entry name" value="AB_hydrolase_fold"/>
</dbReference>
<dbReference type="PANTHER" id="PTHR43722:SF1">
    <property type="entry name" value="PROLINE IMINOPEPTIDASE"/>
    <property type="match status" value="1"/>
</dbReference>
<evidence type="ECO:0000259" key="14">
    <source>
        <dbReference type="Pfam" id="PF00561"/>
    </source>
</evidence>
<evidence type="ECO:0000313" key="16">
    <source>
        <dbReference type="Proteomes" id="UP001142648"/>
    </source>
</evidence>
<dbReference type="Proteomes" id="UP001142648">
    <property type="component" value="Unassembled WGS sequence"/>
</dbReference>
<evidence type="ECO:0000256" key="3">
    <source>
        <dbReference type="ARBA" id="ARBA00010088"/>
    </source>
</evidence>
<dbReference type="EC" id="3.4.11.5" evidence="4 11"/>
<dbReference type="InterPro" id="IPR005944">
    <property type="entry name" value="Pro_iminopeptidase"/>
</dbReference>
<comment type="caution">
    <text evidence="15">The sequence shown here is derived from an EMBL/GenBank/DDBJ whole genome shotgun (WGS) entry which is preliminary data.</text>
</comment>
<sequence>MTASLEGETRRTLYPEIEPYESGHFDVGEGHSLYYERVGTPGAKPAVFLHGGPGGGMSPAHRRQWDPARYDVLLFDQRGCGKSLPFAGLEFNDTWRIVEDIERLRKMCGHEAWQVFGGSWGATLALAYAQEYPQRTTELVLRGVFLARAKEKDWLYSYGASEVMAEQWDSFSGHIPEPERADLVQAYYDRLTSEDEAARLAAATEWSLWEGTVATLLPNPNLISDFEDPAKAVPFARICARFFLNDFWLEEGQLLRNVEKIRGIPGIIVQGRHDICTPPTSAWALHKAWPEAELWIVPDAGHSAGEPGIVDGLVRATDKFASRTA</sequence>
<dbReference type="NCBIfam" id="TIGR01249">
    <property type="entry name" value="pro_imino_pep_1"/>
    <property type="match status" value="1"/>
</dbReference>
<evidence type="ECO:0000313" key="15">
    <source>
        <dbReference type="EMBL" id="MCT2558687.1"/>
    </source>
</evidence>
<evidence type="ECO:0000256" key="6">
    <source>
        <dbReference type="ARBA" id="ARBA00022438"/>
    </source>
</evidence>